<reference evidence="3 4" key="1">
    <citation type="submission" date="2018-06" db="EMBL/GenBank/DDBJ databases">
        <title>Streptacidiphilus pinicola sp. nov., isolated from pine grove soil.</title>
        <authorList>
            <person name="Roh S.G."/>
            <person name="Park S."/>
            <person name="Kim M.-K."/>
            <person name="Yun B.-R."/>
            <person name="Park J."/>
            <person name="Kim M.J."/>
            <person name="Kim Y.S."/>
            <person name="Kim S.B."/>
        </authorList>
    </citation>
    <scope>NUCLEOTIDE SEQUENCE [LARGE SCALE GENOMIC DNA]</scope>
    <source>
        <strain evidence="3 4">MMS16-CNU450</strain>
    </source>
</reference>
<dbReference type="Gene3D" id="1.10.10.2840">
    <property type="entry name" value="PucR C-terminal helix-turn-helix domain"/>
    <property type="match status" value="1"/>
</dbReference>
<evidence type="ECO:0000259" key="1">
    <source>
        <dbReference type="Pfam" id="PF07905"/>
    </source>
</evidence>
<evidence type="ECO:0000313" key="4">
    <source>
        <dbReference type="Proteomes" id="UP000248889"/>
    </source>
</evidence>
<organism evidence="3 4">
    <name type="scientific">Streptacidiphilus pinicola</name>
    <dbReference type="NCBI Taxonomy" id="2219663"/>
    <lineage>
        <taxon>Bacteria</taxon>
        <taxon>Bacillati</taxon>
        <taxon>Actinomycetota</taxon>
        <taxon>Actinomycetes</taxon>
        <taxon>Kitasatosporales</taxon>
        <taxon>Streptomycetaceae</taxon>
        <taxon>Streptacidiphilus</taxon>
    </lineage>
</organism>
<dbReference type="PANTHER" id="PTHR33744">
    <property type="entry name" value="CARBOHYDRATE DIACID REGULATOR"/>
    <property type="match status" value="1"/>
</dbReference>
<keyword evidence="4" id="KW-1185">Reference proteome</keyword>
<dbReference type="Pfam" id="PF13556">
    <property type="entry name" value="HTH_30"/>
    <property type="match status" value="1"/>
</dbReference>
<protein>
    <submittedName>
        <fullName evidence="3">PucR family transcriptional regulator</fullName>
    </submittedName>
</protein>
<dbReference type="EMBL" id="QKYN01000173">
    <property type="protein sequence ID" value="RAG81199.1"/>
    <property type="molecule type" value="Genomic_DNA"/>
</dbReference>
<feature type="domain" description="Purine catabolism PurC-like" evidence="1">
    <location>
        <begin position="38"/>
        <end position="143"/>
    </location>
</feature>
<dbReference type="InterPro" id="IPR051448">
    <property type="entry name" value="CdaR-like_regulators"/>
</dbReference>
<comment type="caution">
    <text evidence="3">The sequence shown here is derived from an EMBL/GenBank/DDBJ whole genome shotgun (WGS) entry which is preliminary data.</text>
</comment>
<gene>
    <name evidence="3" type="ORF">DN069_34160</name>
</gene>
<dbReference type="InterPro" id="IPR012914">
    <property type="entry name" value="PucR_dom"/>
</dbReference>
<dbReference type="Pfam" id="PF07905">
    <property type="entry name" value="PucR"/>
    <property type="match status" value="1"/>
</dbReference>
<evidence type="ECO:0000259" key="2">
    <source>
        <dbReference type="Pfam" id="PF13556"/>
    </source>
</evidence>
<dbReference type="PANTHER" id="PTHR33744:SF1">
    <property type="entry name" value="DNA-BINDING TRANSCRIPTIONAL ACTIVATOR ADER"/>
    <property type="match status" value="1"/>
</dbReference>
<feature type="domain" description="PucR C-terminal helix-turn-helix" evidence="2">
    <location>
        <begin position="468"/>
        <end position="525"/>
    </location>
</feature>
<accession>A0A2X0K0Z7</accession>
<dbReference type="InterPro" id="IPR025736">
    <property type="entry name" value="PucR_C-HTH_dom"/>
</dbReference>
<evidence type="ECO:0000313" key="3">
    <source>
        <dbReference type="EMBL" id="RAG81199.1"/>
    </source>
</evidence>
<dbReference type="InterPro" id="IPR042070">
    <property type="entry name" value="PucR_C-HTH_sf"/>
</dbReference>
<name>A0A2X0K0Z7_9ACTN</name>
<dbReference type="AlphaFoldDB" id="A0A2X0K0Z7"/>
<sequence>MIRTSARRSGMPADPTAVTGLTAVPLDVVLDDAGLGVRQVAGPVGDRQVAMVHTSEWEDPSQYLLGGELLLTAGRHLGTAPGELDAYVRRLVGAGVAGLGFGLAPVYDEVPPELVSACDRHGLPLLQVPPATPFVAVSRVVHLAMAEARSRELRRMSRAQSDLAAAAARPDAVEAVLRQLASHLSAWTALLDGDGQQLVATGVPPADSARERLLLLAHERGRARAAGGRVPEAAVEHLDGTQLILHTVPGAESGGALQLALVTAARQSSVDRSVAGMGVVLLSLLTGPRHALGADAPTAAALLGALLGAEPAELAELLHPSTEASPSRWLVVAGRRDLVRADRSAPSAGVHLAALGTALGTAYLEVEQGALHAVIPLHGSARGVDEDFPDAVRLGWTLGVSAPAGTTELRAAAAQAERALRRALASGHRAVRHDPGRTGVASLVDADEARSQARRLLKPLPASGSDGLLGTLHAWLAAHGSWDRTAAALGVHRNTVRQRITRVAALLDVDLDDAETRMELWFALRWFDGR</sequence>
<proteinExistence type="predicted"/>
<dbReference type="Proteomes" id="UP000248889">
    <property type="component" value="Unassembled WGS sequence"/>
</dbReference>
<dbReference type="OrthoDB" id="8450798at2"/>